<evidence type="ECO:0000313" key="2">
    <source>
        <dbReference type="Proteomes" id="UP000008144"/>
    </source>
</evidence>
<accession>H2Y0V0</accession>
<reference evidence="1" key="3">
    <citation type="submission" date="2025-09" db="UniProtKB">
        <authorList>
            <consortium name="Ensembl"/>
        </authorList>
    </citation>
    <scope>IDENTIFICATION</scope>
</reference>
<reference evidence="1" key="2">
    <citation type="submission" date="2025-08" db="UniProtKB">
        <authorList>
            <consortium name="Ensembl"/>
        </authorList>
    </citation>
    <scope>IDENTIFICATION</scope>
</reference>
<dbReference type="Proteomes" id="UP000008144">
    <property type="component" value="Unassembled WGS sequence"/>
</dbReference>
<reference evidence="2" key="1">
    <citation type="journal article" date="2002" name="Science">
        <title>The draft genome of Ciona intestinalis: insights into chordate and vertebrate origins.</title>
        <authorList>
            <person name="Dehal P."/>
            <person name="Satou Y."/>
            <person name="Campbell R.K."/>
            <person name="Chapman J."/>
            <person name="Degnan B."/>
            <person name="De Tomaso A."/>
            <person name="Davidson B."/>
            <person name="Di Gregorio A."/>
            <person name="Gelpke M."/>
            <person name="Goodstein D.M."/>
            <person name="Harafuji N."/>
            <person name="Hastings K.E."/>
            <person name="Ho I."/>
            <person name="Hotta K."/>
            <person name="Huang W."/>
            <person name="Kawashima T."/>
            <person name="Lemaire P."/>
            <person name="Martinez D."/>
            <person name="Meinertzhagen I.A."/>
            <person name="Necula S."/>
            <person name="Nonaka M."/>
            <person name="Putnam N."/>
            <person name="Rash S."/>
            <person name="Saiga H."/>
            <person name="Satake M."/>
            <person name="Terry A."/>
            <person name="Yamada L."/>
            <person name="Wang H.G."/>
            <person name="Awazu S."/>
            <person name="Azumi K."/>
            <person name="Boore J."/>
            <person name="Branno M."/>
            <person name="Chin-Bow S."/>
            <person name="DeSantis R."/>
            <person name="Doyle S."/>
            <person name="Francino P."/>
            <person name="Keys D.N."/>
            <person name="Haga S."/>
            <person name="Hayashi H."/>
            <person name="Hino K."/>
            <person name="Imai K.S."/>
            <person name="Inaba K."/>
            <person name="Kano S."/>
            <person name="Kobayashi K."/>
            <person name="Kobayashi M."/>
            <person name="Lee B.I."/>
            <person name="Makabe K.W."/>
            <person name="Manohar C."/>
            <person name="Matassi G."/>
            <person name="Medina M."/>
            <person name="Mochizuki Y."/>
            <person name="Mount S."/>
            <person name="Morishita T."/>
            <person name="Miura S."/>
            <person name="Nakayama A."/>
            <person name="Nishizaka S."/>
            <person name="Nomoto H."/>
            <person name="Ohta F."/>
            <person name="Oishi K."/>
            <person name="Rigoutsos I."/>
            <person name="Sano M."/>
            <person name="Sasaki A."/>
            <person name="Sasakura Y."/>
            <person name="Shoguchi E."/>
            <person name="Shin-i T."/>
            <person name="Spagnuolo A."/>
            <person name="Stainier D."/>
            <person name="Suzuki M.M."/>
            <person name="Tassy O."/>
            <person name="Takatori N."/>
            <person name="Tokuoka M."/>
            <person name="Yagi K."/>
            <person name="Yoshizaki F."/>
            <person name="Wada S."/>
            <person name="Zhang C."/>
            <person name="Hyatt P.D."/>
            <person name="Larimer F."/>
            <person name="Detter C."/>
            <person name="Doggett N."/>
            <person name="Glavina T."/>
            <person name="Hawkins T."/>
            <person name="Richardson P."/>
            <person name="Lucas S."/>
            <person name="Kohara Y."/>
            <person name="Levine M."/>
            <person name="Satoh N."/>
            <person name="Rokhsar D.S."/>
        </authorList>
    </citation>
    <scope>NUCLEOTIDE SEQUENCE [LARGE SCALE GENOMIC DNA]</scope>
</reference>
<sequence>MSIVFYCLVQILTNLYFSSNYKIEVKIFLFILIYDVAGRSLVSSVLEKRF</sequence>
<keyword evidence="2" id="KW-1185">Reference proteome</keyword>
<proteinExistence type="predicted"/>
<dbReference type="InParanoid" id="H2Y0V0"/>
<evidence type="ECO:0000313" key="1">
    <source>
        <dbReference type="Ensembl" id="ENSCINP00000035534.1"/>
    </source>
</evidence>
<dbReference type="Ensembl" id="ENSCINT00000031071.1">
    <property type="protein sequence ID" value="ENSCINP00000035534.1"/>
    <property type="gene ID" value="ENSCING00000020213.1"/>
</dbReference>
<dbReference type="HOGENOM" id="CLU_3124472_0_0_1"/>
<name>H2Y0V0_CIOIN</name>
<organism evidence="1 2">
    <name type="scientific">Ciona intestinalis</name>
    <name type="common">Transparent sea squirt</name>
    <name type="synonym">Ascidia intestinalis</name>
    <dbReference type="NCBI Taxonomy" id="7719"/>
    <lineage>
        <taxon>Eukaryota</taxon>
        <taxon>Metazoa</taxon>
        <taxon>Chordata</taxon>
        <taxon>Tunicata</taxon>
        <taxon>Ascidiacea</taxon>
        <taxon>Phlebobranchia</taxon>
        <taxon>Cionidae</taxon>
        <taxon>Ciona</taxon>
    </lineage>
</organism>
<dbReference type="AlphaFoldDB" id="H2Y0V0"/>
<protein>
    <submittedName>
        <fullName evidence="1">Uncharacterized protein</fullName>
    </submittedName>
</protein>